<feature type="coiled-coil region" evidence="9">
    <location>
        <begin position="86"/>
        <end position="113"/>
    </location>
</feature>
<dbReference type="PANTHER" id="PTHR13381">
    <property type="entry name" value="RNA POLYMERASE II HOLOENZYME COMPONENT SRB7"/>
    <property type="match status" value="1"/>
</dbReference>
<keyword evidence="6 8" id="KW-0804">Transcription</keyword>
<dbReference type="PANTHER" id="PTHR13381:SF0">
    <property type="entry name" value="MEDIATOR OF RNA POLYMERASE II TRANSCRIPTION SUBUNIT 21"/>
    <property type="match status" value="1"/>
</dbReference>
<evidence type="ECO:0000256" key="1">
    <source>
        <dbReference type="ARBA" id="ARBA00004123"/>
    </source>
</evidence>
<comment type="subcellular location">
    <subcellularLocation>
        <location evidence="1 8">Nucleus</location>
    </subcellularLocation>
</comment>
<evidence type="ECO:0000256" key="6">
    <source>
        <dbReference type="ARBA" id="ARBA00023163"/>
    </source>
</evidence>
<keyword evidence="9" id="KW-0175">Coiled coil</keyword>
<reference evidence="10 11" key="1">
    <citation type="journal article" date="2023" name="Elife">
        <title>Identification of key yeast species and microbe-microbe interactions impacting larval growth of Drosophila in the wild.</title>
        <authorList>
            <person name="Mure A."/>
            <person name="Sugiura Y."/>
            <person name="Maeda R."/>
            <person name="Honda K."/>
            <person name="Sakurai N."/>
            <person name="Takahashi Y."/>
            <person name="Watada M."/>
            <person name="Katoh T."/>
            <person name="Gotoh A."/>
            <person name="Gotoh Y."/>
            <person name="Taniguchi I."/>
            <person name="Nakamura K."/>
            <person name="Hayashi T."/>
            <person name="Katayama T."/>
            <person name="Uemura T."/>
            <person name="Hattori Y."/>
        </authorList>
    </citation>
    <scope>NUCLEOTIDE SEQUENCE [LARGE SCALE GENOMIC DNA]</scope>
    <source>
        <strain evidence="10 11">SC-9</strain>
    </source>
</reference>
<evidence type="ECO:0000256" key="3">
    <source>
        <dbReference type="ARBA" id="ARBA00019691"/>
    </source>
</evidence>
<name>A0AAV5QEB8_9ASCO</name>
<dbReference type="InterPro" id="IPR021384">
    <property type="entry name" value="Mediator_Med21"/>
</dbReference>
<comment type="similarity">
    <text evidence="2 8">Belongs to the Mediator complex subunit 21 family.</text>
</comment>
<dbReference type="GO" id="GO:0006357">
    <property type="term" value="P:regulation of transcription by RNA polymerase II"/>
    <property type="evidence" value="ECO:0007669"/>
    <property type="project" value="TreeGrafter"/>
</dbReference>
<proteinExistence type="inferred from homology"/>
<evidence type="ECO:0000256" key="9">
    <source>
        <dbReference type="SAM" id="Coils"/>
    </source>
</evidence>
<dbReference type="Proteomes" id="UP001360560">
    <property type="component" value="Unassembled WGS sequence"/>
</dbReference>
<dbReference type="EMBL" id="BTFZ01000001">
    <property type="protein sequence ID" value="GMM32805.1"/>
    <property type="molecule type" value="Genomic_DNA"/>
</dbReference>
<gene>
    <name evidence="10" type="ORF">DASC09_001300</name>
</gene>
<dbReference type="SUPFAM" id="SSF140718">
    <property type="entry name" value="Mediator hinge subcomplex-like"/>
    <property type="match status" value="1"/>
</dbReference>
<organism evidence="10 11">
    <name type="scientific">Saccharomycopsis crataegensis</name>
    <dbReference type="NCBI Taxonomy" id="43959"/>
    <lineage>
        <taxon>Eukaryota</taxon>
        <taxon>Fungi</taxon>
        <taxon>Dikarya</taxon>
        <taxon>Ascomycota</taxon>
        <taxon>Saccharomycotina</taxon>
        <taxon>Saccharomycetes</taxon>
        <taxon>Saccharomycopsidaceae</taxon>
        <taxon>Saccharomycopsis</taxon>
    </lineage>
</organism>
<evidence type="ECO:0000256" key="5">
    <source>
        <dbReference type="ARBA" id="ARBA00023159"/>
    </source>
</evidence>
<dbReference type="Gene3D" id="6.10.280.10">
    <property type="entry name" value="Mediator complex, subunit Med21"/>
    <property type="match status" value="1"/>
</dbReference>
<keyword evidence="7 8" id="KW-0539">Nucleus</keyword>
<evidence type="ECO:0000313" key="11">
    <source>
        <dbReference type="Proteomes" id="UP001360560"/>
    </source>
</evidence>
<comment type="caution">
    <text evidence="10">The sequence shown here is derived from an EMBL/GenBank/DDBJ whole genome shotgun (WGS) entry which is preliminary data.</text>
</comment>
<dbReference type="GO" id="GO:0003712">
    <property type="term" value="F:transcription coregulator activity"/>
    <property type="evidence" value="ECO:0007669"/>
    <property type="project" value="TreeGrafter"/>
</dbReference>
<comment type="function">
    <text evidence="8">Component of the Mediator complex, a coactivator involved in the regulated transcription of nearly all RNA polymerase II-dependent genes. Mediator functions as a bridge to convey information from gene-specific regulatory proteins to the basal RNA polymerase II transcription machinery. Mediator is recruited to promoters by direct interactions with regulatory proteins and serves as a scaffold for the assembly of a functional preinitiation complex with RNA polymerase II and the general transcription factors.</text>
</comment>
<evidence type="ECO:0000256" key="8">
    <source>
        <dbReference type="RuleBase" id="RU366036"/>
    </source>
</evidence>
<keyword evidence="5 8" id="KW-0010">Activator</keyword>
<evidence type="ECO:0000256" key="2">
    <source>
        <dbReference type="ARBA" id="ARBA00005770"/>
    </source>
</evidence>
<evidence type="ECO:0000313" key="10">
    <source>
        <dbReference type="EMBL" id="GMM32805.1"/>
    </source>
</evidence>
<dbReference type="InterPro" id="IPR037212">
    <property type="entry name" value="Med7/Med21-like"/>
</dbReference>
<keyword evidence="4 8" id="KW-0805">Transcription regulation</keyword>
<keyword evidence="11" id="KW-1185">Reference proteome</keyword>
<evidence type="ECO:0000256" key="4">
    <source>
        <dbReference type="ARBA" id="ARBA00023015"/>
    </source>
</evidence>
<accession>A0AAV5QEB8</accession>
<evidence type="ECO:0000256" key="7">
    <source>
        <dbReference type="ARBA" id="ARBA00023242"/>
    </source>
</evidence>
<dbReference type="GO" id="GO:0016592">
    <property type="term" value="C:mediator complex"/>
    <property type="evidence" value="ECO:0007669"/>
    <property type="project" value="UniProtKB-UniRule"/>
</dbReference>
<protein>
    <recommendedName>
        <fullName evidence="3 8">Mediator of RNA polymerase II transcription subunit 21</fullName>
    </recommendedName>
</protein>
<dbReference type="Pfam" id="PF11221">
    <property type="entry name" value="Med21"/>
    <property type="match status" value="1"/>
</dbReference>
<sequence>MADRLTQLQICLDQLLEQFCATINYVNTNHDYEPSDNEEKMADKDANVADPKEFKDTMNELSTDIILKTRQIFTIIESLPGIGVSTKDQLDKIESLQNELLLVQKERRKAIKEKNNLLDWCNSMINSVSDDIVETARFS</sequence>
<dbReference type="RefSeq" id="XP_064849805.1">
    <property type="nucleotide sequence ID" value="XM_064993733.1"/>
</dbReference>
<dbReference type="AlphaFoldDB" id="A0AAV5QEB8"/>
<dbReference type="GeneID" id="90070784"/>
<comment type="subunit">
    <text evidence="8">Component of the Mediator complex.</text>
</comment>